<evidence type="ECO:0000313" key="3">
    <source>
        <dbReference type="Proteomes" id="UP001597023"/>
    </source>
</evidence>
<accession>A0ABW2W1A1</accession>
<evidence type="ECO:0000259" key="1">
    <source>
        <dbReference type="Pfam" id="PF00156"/>
    </source>
</evidence>
<dbReference type="GO" id="GO:0016757">
    <property type="term" value="F:glycosyltransferase activity"/>
    <property type="evidence" value="ECO:0007669"/>
    <property type="project" value="UniProtKB-KW"/>
</dbReference>
<dbReference type="InterPro" id="IPR000836">
    <property type="entry name" value="PRTase_dom"/>
</dbReference>
<keyword evidence="3" id="KW-1185">Reference proteome</keyword>
<gene>
    <name evidence="2" type="ORF">ACFQZ6_03340</name>
</gene>
<protein>
    <submittedName>
        <fullName evidence="2">Phosphoribosyltransferase</fullName>
    </submittedName>
</protein>
<dbReference type="EMBL" id="JBHTEB010000001">
    <property type="protein sequence ID" value="MFD0313283.1"/>
    <property type="molecule type" value="Genomic_DNA"/>
</dbReference>
<dbReference type="Gene3D" id="3.40.50.2020">
    <property type="match status" value="1"/>
</dbReference>
<keyword evidence="2" id="KW-0808">Transferase</keyword>
<dbReference type="Proteomes" id="UP001597023">
    <property type="component" value="Unassembled WGS sequence"/>
</dbReference>
<feature type="domain" description="Phosphoribosyltransferase" evidence="1">
    <location>
        <begin position="24"/>
        <end position="183"/>
    </location>
</feature>
<comment type="caution">
    <text evidence="2">The sequence shown here is derived from an EMBL/GenBank/DDBJ whole genome shotgun (WGS) entry which is preliminary data.</text>
</comment>
<proteinExistence type="predicted"/>
<evidence type="ECO:0000313" key="2">
    <source>
        <dbReference type="EMBL" id="MFD0313283.1"/>
    </source>
</evidence>
<dbReference type="InterPro" id="IPR029057">
    <property type="entry name" value="PRTase-like"/>
</dbReference>
<name>A0ABW2W1A1_9ACTN</name>
<dbReference type="CDD" id="cd06223">
    <property type="entry name" value="PRTases_typeI"/>
    <property type="match status" value="1"/>
</dbReference>
<organism evidence="2 3">
    <name type="scientific">Streptomyces flavalbus</name>
    <dbReference type="NCBI Taxonomy" id="2665155"/>
    <lineage>
        <taxon>Bacteria</taxon>
        <taxon>Bacillati</taxon>
        <taxon>Actinomycetota</taxon>
        <taxon>Actinomycetes</taxon>
        <taxon>Kitasatosporales</taxon>
        <taxon>Streptomycetaceae</taxon>
        <taxon>Streptomyces</taxon>
    </lineage>
</organism>
<dbReference type="RefSeq" id="WP_381604839.1">
    <property type="nucleotide sequence ID" value="NZ_JBHTEB010000001.1"/>
</dbReference>
<reference evidence="3" key="1">
    <citation type="journal article" date="2019" name="Int. J. Syst. Evol. Microbiol.">
        <title>The Global Catalogue of Microorganisms (GCM) 10K type strain sequencing project: providing services to taxonomists for standard genome sequencing and annotation.</title>
        <authorList>
            <consortium name="The Broad Institute Genomics Platform"/>
            <consortium name="The Broad Institute Genome Sequencing Center for Infectious Disease"/>
            <person name="Wu L."/>
            <person name="Ma J."/>
        </authorList>
    </citation>
    <scope>NUCLEOTIDE SEQUENCE [LARGE SCALE GENOMIC DNA]</scope>
    <source>
        <strain evidence="3">CGMCC 4.7400</strain>
    </source>
</reference>
<keyword evidence="2" id="KW-0328">Glycosyltransferase</keyword>
<sequence>MQFRDRRQAGQELAGRLRILQEKGALAHPVVLALPRGGVPVARVVAEALEAPLDVLVARKIGAPFQEELGVGAIVGDAPPVFDPRTLERLGLTEEELAPLVAREREELHRRDRLYRRGRPLPDLRGHTVIVVDDGLATGATARAAVRWVRAQEPEQVVLAVPVAAPEAAELLRAETDDVVCVQRPGGFLSVGSWYENFDQLSDDDVLAALEHMAEG</sequence>
<dbReference type="SUPFAM" id="SSF53271">
    <property type="entry name" value="PRTase-like"/>
    <property type="match status" value="1"/>
</dbReference>
<dbReference type="Pfam" id="PF00156">
    <property type="entry name" value="Pribosyltran"/>
    <property type="match status" value="1"/>
</dbReference>
<dbReference type="Gene3D" id="3.30.1310.20">
    <property type="entry name" value="PRTase-like"/>
    <property type="match status" value="1"/>
</dbReference>